<dbReference type="InterPro" id="IPR036047">
    <property type="entry name" value="F-box-like_dom_sf"/>
</dbReference>
<dbReference type="PROSITE" id="PS50181">
    <property type="entry name" value="FBOX"/>
    <property type="match status" value="1"/>
</dbReference>
<dbReference type="EMBL" id="PNEN01001597">
    <property type="protein sequence ID" value="PPJ53127.1"/>
    <property type="molecule type" value="Genomic_DNA"/>
</dbReference>
<comment type="caution">
    <text evidence="2">The sequence shown here is derived from an EMBL/GenBank/DDBJ whole genome shotgun (WGS) entry which is preliminary data.</text>
</comment>
<reference evidence="3" key="1">
    <citation type="journal article" date="2017" name="bioRxiv">
        <title>Conservation of a gene cluster reveals novel cercosporin biosynthetic mechanisms and extends production to the genus Colletotrichum.</title>
        <authorList>
            <person name="de Jonge R."/>
            <person name="Ebert M.K."/>
            <person name="Huitt-Roehl C.R."/>
            <person name="Pal P."/>
            <person name="Suttle J.C."/>
            <person name="Spanner R.E."/>
            <person name="Neubauer J.D."/>
            <person name="Jurick W.M.II."/>
            <person name="Stott K.A."/>
            <person name="Secor G.A."/>
            <person name="Thomma B.P.H.J."/>
            <person name="Van de Peer Y."/>
            <person name="Townsend C.A."/>
            <person name="Bolton M.D."/>
        </authorList>
    </citation>
    <scope>NUCLEOTIDE SEQUENCE [LARGE SCALE GENOMIC DNA]</scope>
    <source>
        <strain evidence="3">CBS538.71</strain>
    </source>
</reference>
<evidence type="ECO:0000313" key="3">
    <source>
        <dbReference type="Proteomes" id="UP000237631"/>
    </source>
</evidence>
<evidence type="ECO:0000313" key="2">
    <source>
        <dbReference type="EMBL" id="PPJ53127.1"/>
    </source>
</evidence>
<keyword evidence="3" id="KW-1185">Reference proteome</keyword>
<gene>
    <name evidence="2" type="ORF">CBER1_11556</name>
</gene>
<organism evidence="2 3">
    <name type="scientific">Cercospora berteroae</name>
    <dbReference type="NCBI Taxonomy" id="357750"/>
    <lineage>
        <taxon>Eukaryota</taxon>
        <taxon>Fungi</taxon>
        <taxon>Dikarya</taxon>
        <taxon>Ascomycota</taxon>
        <taxon>Pezizomycotina</taxon>
        <taxon>Dothideomycetes</taxon>
        <taxon>Dothideomycetidae</taxon>
        <taxon>Mycosphaerellales</taxon>
        <taxon>Mycosphaerellaceae</taxon>
        <taxon>Cercospora</taxon>
    </lineage>
</organism>
<evidence type="ECO:0000259" key="1">
    <source>
        <dbReference type="PROSITE" id="PS50181"/>
    </source>
</evidence>
<dbReference type="InterPro" id="IPR001810">
    <property type="entry name" value="F-box_dom"/>
</dbReference>
<proteinExistence type="predicted"/>
<protein>
    <recommendedName>
        <fullName evidence="1">F-box domain-containing protein</fullName>
    </recommendedName>
</protein>
<dbReference type="SUPFAM" id="SSF81383">
    <property type="entry name" value="F-box domain"/>
    <property type="match status" value="1"/>
</dbReference>
<feature type="domain" description="F-box" evidence="1">
    <location>
        <begin position="6"/>
        <end position="55"/>
    </location>
</feature>
<sequence length="398" mass="45379">MATHPATGIGDMPPELLTTIAEHLDKQDIIAFRAISPAFAAAADDAFLNAHFTERKHLVTEQSLEILLTICRDTRLSSRLRPIDTFNPFITPSDYQDRLTVLQKWGRADQVLMWRPELMDDICEALCQLPNKPQTTISNENVYREEYYGMNSALRRLAPHVNEGWQMVPSRWSFCLDPQLWPRSVVLHWPVEWCALGFSSRKPLDRIHPYVLPQPHDIPHLYEHKSLTSLQLGLDHLDSDQPTEAFENILGRVDQAVNLQILSIRSASTFEGVDDPSSSPLPLFTSSLSSRWLHSLEVIGFFATAQQYIALFAAAGEELEHLRLQRLTLPENECWSEVLKYIATSHELATFDASYLYRGGDSTYLYSRSDSHHMHFQGKRKTNSGLWTLIHDPVYGAL</sequence>
<name>A0A2S6C068_9PEZI</name>
<accession>A0A2S6C068</accession>
<dbReference type="Proteomes" id="UP000237631">
    <property type="component" value="Unassembled WGS sequence"/>
</dbReference>
<dbReference type="AlphaFoldDB" id="A0A2S6C068"/>
<dbReference type="OrthoDB" id="3632828at2759"/>
<dbReference type="Pfam" id="PF00646">
    <property type="entry name" value="F-box"/>
    <property type="match status" value="1"/>
</dbReference>